<dbReference type="Proteomes" id="UP000744438">
    <property type="component" value="Unassembled WGS sequence"/>
</dbReference>
<organism evidence="1 2">
    <name type="scientific">SAR86 cluster bacterium</name>
    <dbReference type="NCBI Taxonomy" id="2030880"/>
    <lineage>
        <taxon>Bacteria</taxon>
        <taxon>Pseudomonadati</taxon>
        <taxon>Pseudomonadota</taxon>
        <taxon>Gammaproteobacteria</taxon>
        <taxon>SAR86 cluster</taxon>
    </lineage>
</organism>
<dbReference type="GO" id="GO:0016791">
    <property type="term" value="F:phosphatase activity"/>
    <property type="evidence" value="ECO:0007669"/>
    <property type="project" value="TreeGrafter"/>
</dbReference>
<proteinExistence type="predicted"/>
<dbReference type="PANTHER" id="PTHR48100">
    <property type="entry name" value="BROAD-SPECIFICITY PHOSPHATASE YOR283W-RELATED"/>
    <property type="match status" value="1"/>
</dbReference>
<dbReference type="SUPFAM" id="SSF53254">
    <property type="entry name" value="Phosphoglycerate mutase-like"/>
    <property type="match status" value="1"/>
</dbReference>
<gene>
    <name evidence="1" type="ORF">ISQ63_01355</name>
</gene>
<dbReference type="InterPro" id="IPR050275">
    <property type="entry name" value="PGM_Phosphatase"/>
</dbReference>
<name>A0A937I224_9GAMM</name>
<accession>A0A937I224</accession>
<dbReference type="AlphaFoldDB" id="A0A937I224"/>
<protein>
    <submittedName>
        <fullName evidence="1">Histidine phosphatase family protein</fullName>
    </submittedName>
</protein>
<evidence type="ECO:0000313" key="1">
    <source>
        <dbReference type="EMBL" id="MBL6811512.1"/>
    </source>
</evidence>
<sequence>MKIFLIRHGEAAQSWDQSADPGLSDLGKEQALECFNTLNGNEDLNQFNLVSSPLKRAQETSFHFKKNFNKQLTLNEAFREIPSPGISLLERKSWLQEVFKKNINELEKPQQIWQSKILYALKNLTEPTIIFSHFMVINTVVSTLKNDPRVVSFYPDNCSITELENNEGKLNLISTGNELQTDIN</sequence>
<dbReference type="SMART" id="SM00855">
    <property type="entry name" value="PGAM"/>
    <property type="match status" value="1"/>
</dbReference>
<dbReference type="InterPro" id="IPR029033">
    <property type="entry name" value="His_PPase_superfam"/>
</dbReference>
<reference evidence="1" key="1">
    <citation type="submission" date="2020-10" db="EMBL/GenBank/DDBJ databases">
        <title>Microbiome of the Black Sea water column analyzed by genome centric metagenomics.</title>
        <authorList>
            <person name="Cabello-Yeves P.J."/>
            <person name="Callieri C."/>
            <person name="Picazo A."/>
            <person name="Mehrshad M."/>
            <person name="Haro-Moreno J.M."/>
            <person name="Roda-Garcia J."/>
            <person name="Dzembekova N."/>
            <person name="Slabakova V."/>
            <person name="Slabakova N."/>
            <person name="Moncheva S."/>
            <person name="Rodriguez-Valera F."/>
        </authorList>
    </citation>
    <scope>NUCLEOTIDE SEQUENCE</scope>
    <source>
        <strain evidence="1">BS307-5m-G49</strain>
    </source>
</reference>
<dbReference type="EMBL" id="JADHQC010000004">
    <property type="protein sequence ID" value="MBL6811512.1"/>
    <property type="molecule type" value="Genomic_DNA"/>
</dbReference>
<dbReference type="CDD" id="cd07067">
    <property type="entry name" value="HP_PGM_like"/>
    <property type="match status" value="1"/>
</dbReference>
<comment type="caution">
    <text evidence="1">The sequence shown here is derived from an EMBL/GenBank/DDBJ whole genome shotgun (WGS) entry which is preliminary data.</text>
</comment>
<dbReference type="Pfam" id="PF00300">
    <property type="entry name" value="His_Phos_1"/>
    <property type="match status" value="1"/>
</dbReference>
<dbReference type="InterPro" id="IPR013078">
    <property type="entry name" value="His_Pase_superF_clade-1"/>
</dbReference>
<dbReference type="Gene3D" id="3.40.50.1240">
    <property type="entry name" value="Phosphoglycerate mutase-like"/>
    <property type="match status" value="1"/>
</dbReference>
<evidence type="ECO:0000313" key="2">
    <source>
        <dbReference type="Proteomes" id="UP000744438"/>
    </source>
</evidence>